<organism evidence="1 2">
    <name type="scientific">Knipowitschia caucasica</name>
    <name type="common">Caucasian dwarf goby</name>
    <name type="synonym">Pomatoschistus caucasicus</name>
    <dbReference type="NCBI Taxonomy" id="637954"/>
    <lineage>
        <taxon>Eukaryota</taxon>
        <taxon>Metazoa</taxon>
        <taxon>Chordata</taxon>
        <taxon>Craniata</taxon>
        <taxon>Vertebrata</taxon>
        <taxon>Euteleostomi</taxon>
        <taxon>Actinopterygii</taxon>
        <taxon>Neopterygii</taxon>
        <taxon>Teleostei</taxon>
        <taxon>Neoteleostei</taxon>
        <taxon>Acanthomorphata</taxon>
        <taxon>Gobiaria</taxon>
        <taxon>Gobiiformes</taxon>
        <taxon>Gobioidei</taxon>
        <taxon>Gobiidae</taxon>
        <taxon>Gobiinae</taxon>
        <taxon>Knipowitschia</taxon>
    </lineage>
</organism>
<protein>
    <submittedName>
        <fullName evidence="1">Uncharacterized protein</fullName>
    </submittedName>
</protein>
<name>A0AAV2K7M4_KNICA</name>
<accession>A0AAV2K7M4</accession>
<dbReference type="Proteomes" id="UP001497482">
    <property type="component" value="Chromosome 16"/>
</dbReference>
<reference evidence="1 2" key="1">
    <citation type="submission" date="2024-04" db="EMBL/GenBank/DDBJ databases">
        <authorList>
            <person name="Waldvogel A.-M."/>
            <person name="Schoenle A."/>
        </authorList>
    </citation>
    <scope>NUCLEOTIDE SEQUENCE [LARGE SCALE GENOMIC DNA]</scope>
</reference>
<sequence>MVSLELKETLVQRERGESLVYQGPGVRMVLRGQRVVLGPQVNLDQLDLLEIRENLASLAFLDIRED</sequence>
<proteinExistence type="predicted"/>
<gene>
    <name evidence="1" type="ORF">KC01_LOCUS14070</name>
</gene>
<evidence type="ECO:0000313" key="2">
    <source>
        <dbReference type="Proteomes" id="UP001497482"/>
    </source>
</evidence>
<keyword evidence="2" id="KW-1185">Reference proteome</keyword>
<dbReference type="EMBL" id="OZ035838">
    <property type="protein sequence ID" value="CAL1583617.1"/>
    <property type="molecule type" value="Genomic_DNA"/>
</dbReference>
<dbReference type="AlphaFoldDB" id="A0AAV2K7M4"/>
<evidence type="ECO:0000313" key="1">
    <source>
        <dbReference type="EMBL" id="CAL1583617.1"/>
    </source>
</evidence>